<dbReference type="InterPro" id="IPR013517">
    <property type="entry name" value="FG-GAP"/>
</dbReference>
<dbReference type="SUPFAM" id="SSF69318">
    <property type="entry name" value="Integrin alpha N-terminal domain"/>
    <property type="match status" value="2"/>
</dbReference>
<evidence type="ECO:0000256" key="2">
    <source>
        <dbReference type="ARBA" id="ARBA00022692"/>
    </source>
</evidence>
<reference evidence="7" key="1">
    <citation type="journal article" date="2020" name="mSystems">
        <title>Genome- and Community-Level Interaction Insights into Carbon Utilization and Element Cycling Functions of Hydrothermarchaeota in Hydrothermal Sediment.</title>
        <authorList>
            <person name="Zhou Z."/>
            <person name="Liu Y."/>
            <person name="Xu W."/>
            <person name="Pan J."/>
            <person name="Luo Z.H."/>
            <person name="Li M."/>
        </authorList>
    </citation>
    <scope>NUCLEOTIDE SEQUENCE [LARGE SCALE GENOMIC DNA]</scope>
    <source>
        <strain evidence="7">SpSt-783</strain>
    </source>
</reference>
<keyword evidence="4" id="KW-1133">Transmembrane helix</keyword>
<dbReference type="AlphaFoldDB" id="A0A7C6AG12"/>
<gene>
    <name evidence="7" type="ORF">ENV70_05110</name>
</gene>
<keyword evidence="5" id="KW-0472">Membrane</keyword>
<evidence type="ECO:0000256" key="6">
    <source>
        <dbReference type="SAM" id="MobiDB-lite"/>
    </source>
</evidence>
<protein>
    <recommendedName>
        <fullName evidence="8">T9SS type A sorting domain-containing protein</fullName>
    </recommendedName>
</protein>
<keyword evidence="3" id="KW-0732">Signal</keyword>
<evidence type="ECO:0000256" key="5">
    <source>
        <dbReference type="ARBA" id="ARBA00023136"/>
    </source>
</evidence>
<dbReference type="PANTHER" id="PTHR21419:SF23">
    <property type="entry name" value="PROTEIN DEFECTIVE IN EXINE FORMATION 1"/>
    <property type="match status" value="1"/>
</dbReference>
<organism evidence="7">
    <name type="scientific">candidate division WOR-3 bacterium</name>
    <dbReference type="NCBI Taxonomy" id="2052148"/>
    <lineage>
        <taxon>Bacteria</taxon>
        <taxon>Bacteria division WOR-3</taxon>
    </lineage>
</organism>
<comment type="subcellular location">
    <subcellularLocation>
        <location evidence="1">Membrane</location>
        <topology evidence="1">Single-pass membrane protein</topology>
    </subcellularLocation>
</comment>
<comment type="caution">
    <text evidence="7">The sequence shown here is derived from an EMBL/GenBank/DDBJ whole genome shotgun (WGS) entry which is preliminary data.</text>
</comment>
<evidence type="ECO:0000313" key="7">
    <source>
        <dbReference type="EMBL" id="HHS62973.1"/>
    </source>
</evidence>
<dbReference type="GO" id="GO:0016020">
    <property type="term" value="C:membrane"/>
    <property type="evidence" value="ECO:0007669"/>
    <property type="project" value="UniProtKB-SubCell"/>
</dbReference>
<evidence type="ECO:0000256" key="1">
    <source>
        <dbReference type="ARBA" id="ARBA00004167"/>
    </source>
</evidence>
<sequence length="527" mass="57547">MIITTLANSFFIVSFFMFPYQEGWPRLIEGGVDFSSPVLVDINGDDTLEILIAGNTHWIYLFNCHGENLPGWPKSTGEAQGITETSSPSVGDIDKDGEKEIVYASNSGNLFAWEINGDIIPNFPVPLGDNVIRACTMLEDIDGDDTLEICIGTGVSLYRFFVFRHNGALLFSRNVEYRIHSTAAAADFDNDQGMEIIHGVDRNVQYGVYAWEANGDTCQGWPQPTGHHVDASPAVADIDRDSLYEVFVGSIDNRLYGWNYLGQDLPSWPNIVGSGVYEGIISSPAIGDIDNDGVLDIVTGRGIIQSSYGAVFAFRATGDTLAGFPVYVNTGAITSSPALGDIDGDPEIEIVVGCQDGNLYAYNPDGSIVSGFPIAVTQSITSSPALGDIDLDGDIEIVVGGKRAPGTNDSLYIWDLPTPFSAQKTPWPMFHHDPQHTGRFPLQGYAVKETGFHLITKNGIFPTIIKGDISLIAKKNQHLYLRIFNIAGKEIKDKDLNLTRLPAGVYFVMYKNKENKIQGIVKIILMK</sequence>
<dbReference type="InterPro" id="IPR028994">
    <property type="entry name" value="Integrin_alpha_N"/>
</dbReference>
<keyword evidence="2" id="KW-0812">Transmembrane</keyword>
<dbReference type="Pfam" id="PF13517">
    <property type="entry name" value="FG-GAP_3"/>
    <property type="match status" value="1"/>
</dbReference>
<proteinExistence type="predicted"/>
<evidence type="ECO:0000256" key="3">
    <source>
        <dbReference type="ARBA" id="ARBA00022729"/>
    </source>
</evidence>
<dbReference type="PANTHER" id="PTHR21419">
    <property type="match status" value="1"/>
</dbReference>
<evidence type="ECO:0008006" key="8">
    <source>
        <dbReference type="Google" id="ProtNLM"/>
    </source>
</evidence>
<dbReference type="EMBL" id="DTHJ01000109">
    <property type="protein sequence ID" value="HHS62973.1"/>
    <property type="molecule type" value="Genomic_DNA"/>
</dbReference>
<evidence type="ECO:0000256" key="4">
    <source>
        <dbReference type="ARBA" id="ARBA00022989"/>
    </source>
</evidence>
<feature type="region of interest" description="Disordered" evidence="6">
    <location>
        <begin position="75"/>
        <end position="94"/>
    </location>
</feature>
<dbReference type="InterPro" id="IPR045232">
    <property type="entry name" value="FAM234"/>
</dbReference>
<accession>A0A7C6AG12</accession>
<name>A0A7C6AG12_UNCW3</name>
<dbReference type="Gene3D" id="2.130.10.130">
    <property type="entry name" value="Integrin alpha, N-terminal"/>
    <property type="match status" value="1"/>
</dbReference>